<evidence type="ECO:0000313" key="2">
    <source>
        <dbReference type="Proteomes" id="UP000002362"/>
    </source>
</evidence>
<protein>
    <submittedName>
        <fullName evidence="1">Uncharacterized protein</fullName>
    </submittedName>
</protein>
<name>D5T070_LEUKI</name>
<reference evidence="1 2" key="1">
    <citation type="journal article" date="2010" name="J. Bacteriol.">
        <title>Complete genome sequence analysis of Leuconostoc kimchii IMSNU 11154.</title>
        <authorList>
            <person name="Oh H.M."/>
            <person name="Cho Y.J."/>
            <person name="Kim B.K."/>
            <person name="Roe J.H."/>
            <person name="Kang S.O."/>
            <person name="Nahm B.H."/>
            <person name="Jeong G."/>
            <person name="Han H.U."/>
            <person name="Chun J."/>
        </authorList>
    </citation>
    <scope>NUCLEOTIDE SEQUENCE [LARGE SCALE GENOMIC DNA]</scope>
    <source>
        <strain evidence="2">IMSNU 11154 / KCTC 2386 / IH25</strain>
    </source>
</reference>
<accession>D5T070</accession>
<dbReference type="AlphaFoldDB" id="D5T070"/>
<gene>
    <name evidence="1" type="ordered locus">LKI_00630</name>
</gene>
<dbReference type="HOGENOM" id="CLU_3412648_0_0_9"/>
<dbReference type="KEGG" id="lki:LKI_00630"/>
<evidence type="ECO:0000313" key="1">
    <source>
        <dbReference type="EMBL" id="ADG39669.1"/>
    </source>
</evidence>
<dbReference type="EMBL" id="CP001758">
    <property type="protein sequence ID" value="ADG39669.1"/>
    <property type="molecule type" value="Genomic_DNA"/>
</dbReference>
<organism evidence="1 2">
    <name type="scientific">Leuconostoc kimchii (strain IMSNU 11154 / KCTC 2386 / IH25)</name>
    <dbReference type="NCBI Taxonomy" id="762051"/>
    <lineage>
        <taxon>Bacteria</taxon>
        <taxon>Bacillati</taxon>
        <taxon>Bacillota</taxon>
        <taxon>Bacilli</taxon>
        <taxon>Lactobacillales</taxon>
        <taxon>Lactobacillaceae</taxon>
        <taxon>Leuconostoc</taxon>
    </lineage>
</organism>
<dbReference type="PATRIC" id="fig|762051.18.peg.128"/>
<dbReference type="Proteomes" id="UP000002362">
    <property type="component" value="Chromosome"/>
</dbReference>
<sequence>MVEFYVESAFNKDNEKLILALKQVFSNQ</sequence>
<dbReference type="STRING" id="762051.LKI_00630"/>
<proteinExistence type="predicted"/>